<dbReference type="HOGENOM" id="CLU_1670585_0_0_1"/>
<sequence length="158" mass="18007">MPWDKAAALRPSMSASDGTCTSAWIILEAHELFNKGCEALWELQRTETSEGTAIHGRLGAVVDITDGLLRDERAFHMTTPDWKDRYGYQAQYEAMEYNAWINQADEATIMREVRERVAGPGWEDVRPALDLTVRAWIMHAFLLRSIPDYNTAPARCYI</sequence>
<dbReference type="Proteomes" id="UP000012065">
    <property type="component" value="Unassembled WGS sequence"/>
</dbReference>
<evidence type="ECO:0000313" key="2">
    <source>
        <dbReference type="Proteomes" id="UP000012065"/>
    </source>
</evidence>
<accession>M5BHR9</accession>
<evidence type="ECO:0000313" key="1">
    <source>
        <dbReference type="EMBL" id="CCO26173.1"/>
    </source>
</evidence>
<name>M5BHR9_THACB</name>
<dbReference type="EMBL" id="CAOJ01000224">
    <property type="protein sequence ID" value="CCO26173.1"/>
    <property type="molecule type" value="Genomic_DNA"/>
</dbReference>
<comment type="caution">
    <text evidence="1">The sequence shown here is derived from an EMBL/GenBank/DDBJ whole genome shotgun (WGS) entry which is preliminary data.</text>
</comment>
<reference evidence="1 2" key="1">
    <citation type="journal article" date="2013" name="J. Biotechnol.">
        <title>Establishment and interpretation of the genome sequence of the phytopathogenic fungus Rhizoctonia solani AG1-IB isolate 7/3/14.</title>
        <authorList>
            <person name="Wibberg D.W."/>
            <person name="Jelonek L.J."/>
            <person name="Rupp O.R."/>
            <person name="Hennig M.H."/>
            <person name="Eikmeyer F.E."/>
            <person name="Goesmann A.G."/>
            <person name="Hartmann A.H."/>
            <person name="Borriss R.B."/>
            <person name="Grosch R.G."/>
            <person name="Puehler A.P."/>
            <person name="Schlueter A.S."/>
        </authorList>
    </citation>
    <scope>NUCLEOTIDE SEQUENCE [LARGE SCALE GENOMIC DNA]</scope>
    <source>
        <strain evidence="2">AG1-IB / isolate 7/3/14</strain>
    </source>
</reference>
<dbReference type="AlphaFoldDB" id="M5BHR9"/>
<protein>
    <submittedName>
        <fullName evidence="1">Uncharacterized protein</fullName>
    </submittedName>
</protein>
<gene>
    <name evidence="1" type="ORF">BN14_00190</name>
</gene>
<proteinExistence type="predicted"/>
<organism evidence="1 2">
    <name type="scientific">Thanatephorus cucumeris (strain AG1-IB / isolate 7/3/14)</name>
    <name type="common">Lettuce bottom rot fungus</name>
    <name type="synonym">Rhizoctonia solani</name>
    <dbReference type="NCBI Taxonomy" id="1108050"/>
    <lineage>
        <taxon>Eukaryota</taxon>
        <taxon>Fungi</taxon>
        <taxon>Dikarya</taxon>
        <taxon>Basidiomycota</taxon>
        <taxon>Agaricomycotina</taxon>
        <taxon>Agaricomycetes</taxon>
        <taxon>Cantharellales</taxon>
        <taxon>Ceratobasidiaceae</taxon>
        <taxon>Rhizoctonia</taxon>
        <taxon>Rhizoctonia solani AG-1</taxon>
    </lineage>
</organism>